<reference evidence="1" key="1">
    <citation type="submission" date="2018-05" db="EMBL/GenBank/DDBJ databases">
        <authorList>
            <person name="Lanie J.A."/>
            <person name="Ng W.-L."/>
            <person name="Kazmierczak K.M."/>
            <person name="Andrzejewski T.M."/>
            <person name="Davidsen T.M."/>
            <person name="Wayne K.J."/>
            <person name="Tettelin H."/>
            <person name="Glass J.I."/>
            <person name="Rusch D."/>
            <person name="Podicherti R."/>
            <person name="Tsui H.-C.T."/>
            <person name="Winkler M.E."/>
        </authorList>
    </citation>
    <scope>NUCLEOTIDE SEQUENCE</scope>
</reference>
<dbReference type="EMBL" id="UINC01041560">
    <property type="protein sequence ID" value="SVB42999.1"/>
    <property type="molecule type" value="Genomic_DNA"/>
</dbReference>
<sequence length="75" mass="8488">MLLESVKESIAKSQGPPCAHPSLQRVPFDYHDKYMIIIMIRIVANKVCRTAPFPLFQYHYLVSPTYIATHAVGLA</sequence>
<organism evidence="1">
    <name type="scientific">marine metagenome</name>
    <dbReference type="NCBI Taxonomy" id="408172"/>
    <lineage>
        <taxon>unclassified sequences</taxon>
        <taxon>metagenomes</taxon>
        <taxon>ecological metagenomes</taxon>
    </lineage>
</organism>
<gene>
    <name evidence="1" type="ORF">METZ01_LOCUS195853</name>
</gene>
<evidence type="ECO:0000313" key="1">
    <source>
        <dbReference type="EMBL" id="SVB42999.1"/>
    </source>
</evidence>
<dbReference type="AlphaFoldDB" id="A0A382DXV3"/>
<proteinExistence type="predicted"/>
<name>A0A382DXV3_9ZZZZ</name>
<accession>A0A382DXV3</accession>
<protein>
    <submittedName>
        <fullName evidence="1">Uncharacterized protein</fullName>
    </submittedName>
</protein>